<protein>
    <recommendedName>
        <fullName evidence="1">NAD(+) ADP-ribosyltransferase</fullName>
        <ecNumber evidence="1">2.4.2.30</ecNumber>
    </recommendedName>
</protein>
<evidence type="ECO:0000256" key="2">
    <source>
        <dbReference type="ARBA" id="ARBA00022676"/>
    </source>
</evidence>
<evidence type="ECO:0000256" key="3">
    <source>
        <dbReference type="ARBA" id="ARBA00022679"/>
    </source>
</evidence>
<organism evidence="9">
    <name type="scientific">Rodentolepis nana</name>
    <name type="common">Dwarf tapeworm</name>
    <name type="synonym">Hymenolepis nana</name>
    <dbReference type="NCBI Taxonomy" id="102285"/>
    <lineage>
        <taxon>Eukaryota</taxon>
        <taxon>Metazoa</taxon>
        <taxon>Spiralia</taxon>
        <taxon>Lophotrochozoa</taxon>
        <taxon>Platyhelminthes</taxon>
        <taxon>Cestoda</taxon>
        <taxon>Eucestoda</taxon>
        <taxon>Cyclophyllidea</taxon>
        <taxon>Hymenolepididae</taxon>
        <taxon>Rodentolepis</taxon>
    </lineage>
</organism>
<dbReference type="GO" id="GO:1990404">
    <property type="term" value="F:NAD+-protein mono-ADP-ribosyltransferase activity"/>
    <property type="evidence" value="ECO:0007669"/>
    <property type="project" value="TreeGrafter"/>
</dbReference>
<dbReference type="PANTHER" id="PTHR10459">
    <property type="entry name" value="DNA LIGASE"/>
    <property type="match status" value="1"/>
</dbReference>
<dbReference type="OrthoDB" id="429950at2759"/>
<keyword evidence="8" id="KW-1185">Reference proteome</keyword>
<dbReference type="GO" id="GO:0006302">
    <property type="term" value="P:double-strand break repair"/>
    <property type="evidence" value="ECO:0007669"/>
    <property type="project" value="TreeGrafter"/>
</dbReference>
<dbReference type="PANTHER" id="PTHR10459:SF60">
    <property type="entry name" value="POLY [ADP-RIBOSE] POLYMERASE 2"/>
    <property type="match status" value="1"/>
</dbReference>
<dbReference type="GO" id="GO:0005730">
    <property type="term" value="C:nucleolus"/>
    <property type="evidence" value="ECO:0007669"/>
    <property type="project" value="TreeGrafter"/>
</dbReference>
<accession>A0A0R3TGE9</accession>
<evidence type="ECO:0000256" key="1">
    <source>
        <dbReference type="ARBA" id="ARBA00012020"/>
    </source>
</evidence>
<dbReference type="AlphaFoldDB" id="A0A0R3TGE9"/>
<dbReference type="WBParaSite" id="HNAJ_0000614001-mRNA-1">
    <property type="protein sequence ID" value="HNAJ_0000614001-mRNA-1"/>
    <property type="gene ID" value="HNAJ_0000614001"/>
</dbReference>
<dbReference type="InterPro" id="IPR012317">
    <property type="entry name" value="Poly(ADP-ribose)pol_cat_dom"/>
</dbReference>
<dbReference type="Gene3D" id="3.90.228.10">
    <property type="match status" value="1"/>
</dbReference>
<dbReference type="GO" id="GO:0003950">
    <property type="term" value="F:NAD+ poly-ADP-ribosyltransferase activity"/>
    <property type="evidence" value="ECO:0007669"/>
    <property type="project" value="UniProtKB-EC"/>
</dbReference>
<evidence type="ECO:0000256" key="4">
    <source>
        <dbReference type="ARBA" id="ARBA00023027"/>
    </source>
</evidence>
<dbReference type="EC" id="2.4.2.30" evidence="1"/>
<name>A0A0R3TGE9_RODNA</name>
<dbReference type="Proteomes" id="UP000278807">
    <property type="component" value="Unassembled WGS sequence"/>
</dbReference>
<keyword evidence="3" id="KW-0808">Transferase</keyword>
<dbReference type="GO" id="GO:0070212">
    <property type="term" value="P:protein poly-ADP-ribosylation"/>
    <property type="evidence" value="ECO:0007669"/>
    <property type="project" value="TreeGrafter"/>
</dbReference>
<evidence type="ECO:0000259" key="6">
    <source>
        <dbReference type="PROSITE" id="PS51059"/>
    </source>
</evidence>
<dbReference type="PROSITE" id="PS51059">
    <property type="entry name" value="PARP_CATALYTIC"/>
    <property type="match status" value="1"/>
</dbReference>
<evidence type="ECO:0000256" key="5">
    <source>
        <dbReference type="ARBA" id="ARBA00033987"/>
    </source>
</evidence>
<dbReference type="STRING" id="102285.A0A0R3TGE9"/>
<keyword evidence="4" id="KW-0520">NAD</keyword>
<proteinExistence type="predicted"/>
<feature type="domain" description="PARP catalytic" evidence="6">
    <location>
        <begin position="2"/>
        <end position="71"/>
    </location>
</feature>
<keyword evidence="2" id="KW-0328">Glycosyltransferase</keyword>
<dbReference type="EMBL" id="UZAE01006136">
    <property type="protein sequence ID" value="VDO01999.1"/>
    <property type="molecule type" value="Genomic_DNA"/>
</dbReference>
<reference evidence="7 8" key="2">
    <citation type="submission" date="2018-11" db="EMBL/GenBank/DDBJ databases">
        <authorList>
            <consortium name="Pathogen Informatics"/>
        </authorList>
    </citation>
    <scope>NUCLEOTIDE SEQUENCE [LARGE SCALE GENOMIC DNA]</scope>
</reference>
<evidence type="ECO:0000313" key="8">
    <source>
        <dbReference type="Proteomes" id="UP000278807"/>
    </source>
</evidence>
<evidence type="ECO:0000313" key="7">
    <source>
        <dbReference type="EMBL" id="VDO01999.1"/>
    </source>
</evidence>
<reference evidence="9" key="1">
    <citation type="submission" date="2017-02" db="UniProtKB">
        <authorList>
            <consortium name="WormBaseParasite"/>
        </authorList>
    </citation>
    <scope>IDENTIFICATION</scope>
</reference>
<evidence type="ECO:0000313" key="9">
    <source>
        <dbReference type="WBParaSite" id="HNAJ_0000614001-mRNA-1"/>
    </source>
</evidence>
<gene>
    <name evidence="7" type="ORF">HNAJ_LOCUS6139</name>
</gene>
<dbReference type="SUPFAM" id="SSF56399">
    <property type="entry name" value="ADP-ribosylation"/>
    <property type="match status" value="1"/>
</dbReference>
<comment type="catalytic activity">
    <reaction evidence="5">
        <text>NAD(+) + (ADP-D-ribosyl)n-acceptor = nicotinamide + (ADP-D-ribosyl)n+1-acceptor + H(+).</text>
        <dbReference type="EC" id="2.4.2.30"/>
    </reaction>
</comment>
<sequence>MHPADKNYSNLKCNIEPIPASHKMAKIIRDYIRLTHTSTYNNFRLEVLQTFELAKNGEAESFQDYGTRIST</sequence>
<dbReference type="InterPro" id="IPR050800">
    <property type="entry name" value="ARTD/PARP"/>
</dbReference>